<name>A0A1Q9CJ72_SYMMI</name>
<comment type="caution">
    <text evidence="3">The sequence shown here is derived from an EMBL/GenBank/DDBJ whole genome shotgun (WGS) entry which is preliminary data.</text>
</comment>
<evidence type="ECO:0000259" key="2">
    <source>
        <dbReference type="Pfam" id="PF07727"/>
    </source>
</evidence>
<protein>
    <submittedName>
        <fullName evidence="3">Retrovirus-related Pol polyprotein from transposon TNT 1-94</fullName>
    </submittedName>
</protein>
<feature type="region of interest" description="Disordered" evidence="1">
    <location>
        <begin position="1099"/>
        <end position="1173"/>
    </location>
</feature>
<feature type="compositionally biased region" description="Basic and acidic residues" evidence="1">
    <location>
        <begin position="1156"/>
        <end position="1166"/>
    </location>
</feature>
<feature type="domain" description="Reverse transcriptase Ty1/copia-type" evidence="2">
    <location>
        <begin position="1272"/>
        <end position="1440"/>
    </location>
</feature>
<evidence type="ECO:0000313" key="3">
    <source>
        <dbReference type="EMBL" id="OLP82927.1"/>
    </source>
</evidence>
<feature type="region of interest" description="Disordered" evidence="1">
    <location>
        <begin position="640"/>
        <end position="675"/>
    </location>
</feature>
<accession>A0A1Q9CJ72</accession>
<dbReference type="InterPro" id="IPR013103">
    <property type="entry name" value="RVT_2"/>
</dbReference>
<gene>
    <name evidence="3" type="ORF">AK812_SmicGene36369</name>
</gene>
<proteinExistence type="predicted"/>
<feature type="compositionally biased region" description="Acidic residues" evidence="1">
    <location>
        <begin position="1128"/>
        <end position="1137"/>
    </location>
</feature>
<dbReference type="OrthoDB" id="420120at2759"/>
<feature type="region of interest" description="Disordered" evidence="1">
    <location>
        <begin position="129"/>
        <end position="148"/>
    </location>
</feature>
<organism evidence="3 4">
    <name type="scientific">Symbiodinium microadriaticum</name>
    <name type="common">Dinoflagellate</name>
    <name type="synonym">Zooxanthella microadriatica</name>
    <dbReference type="NCBI Taxonomy" id="2951"/>
    <lineage>
        <taxon>Eukaryota</taxon>
        <taxon>Sar</taxon>
        <taxon>Alveolata</taxon>
        <taxon>Dinophyceae</taxon>
        <taxon>Suessiales</taxon>
        <taxon>Symbiodiniaceae</taxon>
        <taxon>Symbiodinium</taxon>
    </lineage>
</organism>
<sequence>MAVPSFDAQSTGEVDALAGSDGLNIFRTWIQERYQEVEVSKIAESLTAFFKRLRRQAGQTIREFNSSFDRSHSRLIEIDCRLPEVAKAWAYLNALSLSSSEELALLASVGNEYNVSKLQRAAVLHEKSIRPPWQPRKGPPQESAKGGKGVRATFMAGVDEGYDDDDVVLVEDEQVLAEDEAIALHEAYVAQETAKAKYREIARARGVEPSAIRDSQKGSNNMNHKFNVEDQLANAKARSYCAGCGRRGHWHRDSVCPLNKENQGSGNRGASAKGADHQAHVTTSACEAATGVVQVAYEVGDSGGSKLYAITDTACSKSVMGQGWLESYLKLARNAGVQVQFVNTSDDFRFGASKLFRATYTATILIEINEKQFAVRAAVVDGEVPLLLSRKVLSKLGMVYDVAENTAKFKNLNVGDVALAVTDNGPLATLTPKLFYPNKINPTIQNLLCAPKNLWQMNKVQLLAEATRLGITTHPTWSTGEVRQLIADKKKAATDSGAVPKGLASMTKDQLSDECSKLGITPPTGATKGHMQLLIRDAVTAGKGNSVVMFGRHAGKLFRDVPKAYLEWCVMETTAKGRDGCCQDLVNLASYAESVLNKKMGKGYDPEDNPAVPLPPDDASAVSLWDSEWSALTDVAKSLNESVEEKQKPIKPRAGPKRLQETGEGSRMHQEPPPEAKAEIEELMTRLATLKDATSGEIFYECQEAVPRPVAETVPNDLTKNDAILSDGSKETFGCYVSVMLYINKTVFLGTVLNQDQKSWLHQNLGHPKIVDLVRHLRFAGADESVIKACKGMRCDVCDRNQRTGSARPGVLPSLLDMNQVVSIDVFTVFDSERVRHEFLSVIDHATTFHLVCELNGHSGEDFCRQFTQLWGNVFGAPGTISADLESGLQVGVSKYAEFHGCRLRSSAGQEILQRVIHEKSITKDDMYMAVQAVNTAKNELRRRHGFSPSQAVFGKDPKSPEELDTGVDEERFLEIMSGDQRRQREVSIRASARMAFFRTQVDSRFRRGMIQRARVKRGGYAVGELVCFYRIEKIATKRGQWRGPGTIIGHEGGNWWVSLGGRCHLVAEEHLRPATSEELGELFSTRVARDDLERLLELDPDDPETFDPPDQEMPGPDDPAQELPPVPDDDLEDMEYEPSLPGEDLPSDMFEGLDDEPRGAKRDGDMAPPVVPRRVRQKTPGRIEHSVNMLKRCQTERALEKQLEKEIPWKLVPPEEHAAFRAAEQKQIQEHYDHDALEPLSVDASAEVKSRVHGSRILSSRFAYRDKHWSRRKIDATVPWKHKARLVVSGHRDPDIPHLETDAPTIGRLTILTLFQVVASRRKKLVWMASAGDITAAFLNGDPLERELYLRQPKGGVQGLHPDQIFKVKKGIFGLPDSPRKWWRKLRRDMTEIKIDFEGQHLQFSQCPLDPCLFQLCDPESRKPLAHVGVHVDDLLVVGPRG</sequence>
<dbReference type="EMBL" id="LSRX01001155">
    <property type="protein sequence ID" value="OLP82927.1"/>
    <property type="molecule type" value="Genomic_DNA"/>
</dbReference>
<dbReference type="Proteomes" id="UP000186817">
    <property type="component" value="Unassembled WGS sequence"/>
</dbReference>
<feature type="compositionally biased region" description="Acidic residues" evidence="1">
    <location>
        <begin position="1099"/>
        <end position="1111"/>
    </location>
</feature>
<feature type="compositionally biased region" description="Basic and acidic residues" evidence="1">
    <location>
        <begin position="658"/>
        <end position="675"/>
    </location>
</feature>
<keyword evidence="4" id="KW-1185">Reference proteome</keyword>
<dbReference type="Pfam" id="PF07727">
    <property type="entry name" value="RVT_2"/>
    <property type="match status" value="1"/>
</dbReference>
<reference evidence="3 4" key="1">
    <citation type="submission" date="2016-02" db="EMBL/GenBank/DDBJ databases">
        <title>Genome analysis of coral dinoflagellate symbionts highlights evolutionary adaptations to a symbiotic lifestyle.</title>
        <authorList>
            <person name="Aranda M."/>
            <person name="Li Y."/>
            <person name="Liew Y.J."/>
            <person name="Baumgarten S."/>
            <person name="Simakov O."/>
            <person name="Wilson M."/>
            <person name="Piel J."/>
            <person name="Ashoor H."/>
            <person name="Bougouffa S."/>
            <person name="Bajic V.B."/>
            <person name="Ryu T."/>
            <person name="Ravasi T."/>
            <person name="Bayer T."/>
            <person name="Micklem G."/>
            <person name="Kim H."/>
            <person name="Bhak J."/>
            <person name="Lajeunesse T.C."/>
            <person name="Voolstra C.R."/>
        </authorList>
    </citation>
    <scope>NUCLEOTIDE SEQUENCE [LARGE SCALE GENOMIC DNA]</scope>
    <source>
        <strain evidence="3 4">CCMP2467</strain>
    </source>
</reference>
<evidence type="ECO:0000256" key="1">
    <source>
        <dbReference type="SAM" id="MobiDB-lite"/>
    </source>
</evidence>
<evidence type="ECO:0000313" key="4">
    <source>
        <dbReference type="Proteomes" id="UP000186817"/>
    </source>
</evidence>